<organism evidence="2 3">
    <name type="scientific">Alkalihalophilus pseudofirmus</name>
    <name type="common">Bacillus pseudofirmus</name>
    <dbReference type="NCBI Taxonomy" id="79885"/>
    <lineage>
        <taxon>Bacteria</taxon>
        <taxon>Bacillati</taxon>
        <taxon>Bacillota</taxon>
        <taxon>Bacilli</taxon>
        <taxon>Bacillales</taxon>
        <taxon>Bacillaceae</taxon>
        <taxon>Alkalihalophilus</taxon>
    </lineage>
</organism>
<dbReference type="AlphaFoldDB" id="A0AAJ2U377"/>
<reference evidence="2" key="1">
    <citation type="submission" date="2023-10" db="EMBL/GenBank/DDBJ databases">
        <title>Screening of Alkalihalophilus pseudofirmusBZ-TG-HK211 and Its Alleviation of Salt Stress on Rapeseed Growth.</title>
        <authorList>
            <person name="Zhao B."/>
            <person name="Guo T."/>
        </authorList>
    </citation>
    <scope>NUCLEOTIDE SEQUENCE</scope>
    <source>
        <strain evidence="2">BZ-TG-HK211</strain>
    </source>
</reference>
<feature type="signal peptide" evidence="1">
    <location>
        <begin position="1"/>
        <end position="16"/>
    </location>
</feature>
<evidence type="ECO:0000313" key="3">
    <source>
        <dbReference type="Proteomes" id="UP001285636"/>
    </source>
</evidence>
<proteinExistence type="predicted"/>
<evidence type="ECO:0000313" key="2">
    <source>
        <dbReference type="EMBL" id="MDV2886351.1"/>
    </source>
</evidence>
<dbReference type="Proteomes" id="UP001285636">
    <property type="component" value="Unassembled WGS sequence"/>
</dbReference>
<sequence length="563" mass="64647">MRKLMCLILLCIWVIAACNTEEVTNKAAKVEMNESYAEELILDLLHNVENELEKSELSMKELDDLESEAIEQLEKDLEKYVTSDFMNLSSQKTADENLSGLADWYYCDCNPQYPESIDLIRINVESFSEEQIQLSYLALGNETEESNTIYLQAIKDTDLWKLHQWHAVNSSTDPIDLTKQEYAEYLARMYGENTYTVVDELEDSSGNIVYLAYDENEAAYRAKYKQTGNDLTEEILAPLLLSQHLSEEEALQIVVDLYSTIENKLSALYTEHLSPEEIDYHLVNSELSPYVTTNFLNDEFKEAATNYFNSDSASWDKASELVRFGLQSNTPDHIVASHIKEADYDRMGGTVSIDVVKEDGQWKFDGWGWTDANEVKLHVTKEELEALYAKSGFNAEVWAEVKDDNDRLLYIYVESSEPIGVYADDTSITHHVKEEWLSGLIGYDNHDYEDETEIEFLDDLSDGLEGTWRDDTVGIVEIKKDANGHYDLYMFRNESVGIEWRDYGLVAEGDYQNILNSSKIHPVTGEECHIDVAYDGQVLQVNEFNCYDFTEGLEVFKSWYSKD</sequence>
<name>A0AAJ2U377_ALKPS</name>
<keyword evidence="1" id="KW-0732">Signal</keyword>
<protein>
    <submittedName>
        <fullName evidence="2">Uncharacterized protein</fullName>
    </submittedName>
</protein>
<dbReference type="RefSeq" id="WP_323467135.1">
    <property type="nucleotide sequence ID" value="NZ_CP144224.1"/>
</dbReference>
<comment type="caution">
    <text evidence="2">The sequence shown here is derived from an EMBL/GenBank/DDBJ whole genome shotgun (WGS) entry which is preliminary data.</text>
</comment>
<accession>A0AAJ2U377</accession>
<dbReference type="EMBL" id="JAWJAY010000003">
    <property type="protein sequence ID" value="MDV2886351.1"/>
    <property type="molecule type" value="Genomic_DNA"/>
</dbReference>
<evidence type="ECO:0000256" key="1">
    <source>
        <dbReference type="SAM" id="SignalP"/>
    </source>
</evidence>
<gene>
    <name evidence="2" type="ORF">RYX45_14265</name>
</gene>
<feature type="chain" id="PRO_5042592314" evidence="1">
    <location>
        <begin position="17"/>
        <end position="563"/>
    </location>
</feature>
<dbReference type="PROSITE" id="PS51257">
    <property type="entry name" value="PROKAR_LIPOPROTEIN"/>
    <property type="match status" value="1"/>
</dbReference>